<dbReference type="GO" id="GO:0016491">
    <property type="term" value="F:oxidoreductase activity"/>
    <property type="evidence" value="ECO:0007669"/>
    <property type="project" value="InterPro"/>
</dbReference>
<dbReference type="PANTHER" id="PTHR42852">
    <property type="entry name" value="THIOL:DISULFIDE INTERCHANGE PROTEIN DSBE"/>
    <property type="match status" value="1"/>
</dbReference>
<name>A0A6N7URN0_9FIRM</name>
<sequence length="194" mass="21050">MRKKWAAVVLLIGITGGLILGACGRKQTENSANKETKVESDAKDSTAQDGKVIFGTFQTKTLEGEDVTQELFQQADLTMVNIWGTFCGPCINEMPELGEISREYAGKGLQIVGLVSDVSEVQDATAKEIVEKTQADYLQIIASEDLTSGILSQINVVPTTIFVDKEGKQVGDVILGAKNKEQWIRIIEGLKTSL</sequence>
<keyword evidence="3" id="KW-1185">Reference proteome</keyword>
<dbReference type="AlphaFoldDB" id="A0A6N7URN0"/>
<dbReference type="CDD" id="cd02966">
    <property type="entry name" value="TlpA_like_family"/>
    <property type="match status" value="1"/>
</dbReference>
<dbReference type="Pfam" id="PF08534">
    <property type="entry name" value="Redoxin"/>
    <property type="match status" value="1"/>
</dbReference>
<organism evidence="2 3">
    <name type="scientific">Suipraeoptans intestinalis</name>
    <dbReference type="NCBI Taxonomy" id="2606628"/>
    <lineage>
        <taxon>Bacteria</taxon>
        <taxon>Bacillati</taxon>
        <taxon>Bacillota</taxon>
        <taxon>Clostridia</taxon>
        <taxon>Lachnospirales</taxon>
        <taxon>Lachnospiraceae</taxon>
        <taxon>Suipraeoptans</taxon>
    </lineage>
</organism>
<dbReference type="PROSITE" id="PS51257">
    <property type="entry name" value="PROKAR_LIPOPROTEIN"/>
    <property type="match status" value="1"/>
</dbReference>
<feature type="domain" description="Thioredoxin" evidence="1">
    <location>
        <begin position="33"/>
        <end position="192"/>
    </location>
</feature>
<dbReference type="InterPro" id="IPR013740">
    <property type="entry name" value="Redoxin"/>
</dbReference>
<gene>
    <name evidence="2" type="ORF">FYJ34_03690</name>
</gene>
<dbReference type="Proteomes" id="UP000434409">
    <property type="component" value="Unassembled WGS sequence"/>
</dbReference>
<dbReference type="InterPro" id="IPR036249">
    <property type="entry name" value="Thioredoxin-like_sf"/>
</dbReference>
<reference evidence="2 3" key="1">
    <citation type="submission" date="2019-08" db="EMBL/GenBank/DDBJ databases">
        <title>In-depth cultivation of the pig gut microbiome towards novel bacterial diversity and tailored functional studies.</title>
        <authorList>
            <person name="Wylensek D."/>
            <person name="Hitch T.C.A."/>
            <person name="Clavel T."/>
        </authorList>
    </citation>
    <scope>NUCLEOTIDE SEQUENCE [LARGE SCALE GENOMIC DNA]</scope>
    <source>
        <strain evidence="2 3">68-1-5</strain>
    </source>
</reference>
<dbReference type="InterPro" id="IPR013766">
    <property type="entry name" value="Thioredoxin_domain"/>
</dbReference>
<dbReference type="PROSITE" id="PS51352">
    <property type="entry name" value="THIOREDOXIN_2"/>
    <property type="match status" value="1"/>
</dbReference>
<evidence type="ECO:0000313" key="3">
    <source>
        <dbReference type="Proteomes" id="UP000434409"/>
    </source>
</evidence>
<evidence type="ECO:0000259" key="1">
    <source>
        <dbReference type="PROSITE" id="PS51352"/>
    </source>
</evidence>
<protein>
    <submittedName>
        <fullName evidence="2">TlpA family protein disulfide reductase</fullName>
    </submittedName>
</protein>
<dbReference type="EMBL" id="VULY01000018">
    <property type="protein sequence ID" value="MSR93393.1"/>
    <property type="molecule type" value="Genomic_DNA"/>
</dbReference>
<dbReference type="RefSeq" id="WP_154476356.1">
    <property type="nucleotide sequence ID" value="NZ_JAQYBV010000068.1"/>
</dbReference>
<dbReference type="InterPro" id="IPR050553">
    <property type="entry name" value="Thioredoxin_ResA/DsbE_sf"/>
</dbReference>
<evidence type="ECO:0000313" key="2">
    <source>
        <dbReference type="EMBL" id="MSR93393.1"/>
    </source>
</evidence>
<accession>A0A6N7URN0</accession>
<dbReference type="Gene3D" id="3.40.30.10">
    <property type="entry name" value="Glutaredoxin"/>
    <property type="match status" value="1"/>
</dbReference>
<dbReference type="PANTHER" id="PTHR42852:SF17">
    <property type="entry name" value="THIOREDOXIN-LIKE PROTEIN HI_1115"/>
    <property type="match status" value="1"/>
</dbReference>
<proteinExistence type="predicted"/>
<comment type="caution">
    <text evidence="2">The sequence shown here is derived from an EMBL/GenBank/DDBJ whole genome shotgun (WGS) entry which is preliminary data.</text>
</comment>
<dbReference type="SUPFAM" id="SSF52833">
    <property type="entry name" value="Thioredoxin-like"/>
    <property type="match status" value="1"/>
</dbReference>